<name>A0A932MPC2_UNCTE</name>
<evidence type="ECO:0000256" key="4">
    <source>
        <dbReference type="ARBA" id="ARBA00022827"/>
    </source>
</evidence>
<dbReference type="Gene3D" id="1.20.140.10">
    <property type="entry name" value="Butyryl-CoA Dehydrogenase, subunit A, domain 3"/>
    <property type="match status" value="1"/>
</dbReference>
<dbReference type="FunFam" id="1.20.140.10:FF:000004">
    <property type="entry name" value="Acyl-CoA dehydrogenase FadE25"/>
    <property type="match status" value="1"/>
</dbReference>
<keyword evidence="5 6" id="KW-0560">Oxidoreductase</keyword>
<dbReference type="Gene3D" id="1.10.540.10">
    <property type="entry name" value="Acyl-CoA dehydrogenase/oxidase, N-terminal domain"/>
    <property type="match status" value="1"/>
</dbReference>
<dbReference type="InterPro" id="IPR036250">
    <property type="entry name" value="AcylCo_DH-like_C"/>
</dbReference>
<dbReference type="PANTHER" id="PTHR43884:SF12">
    <property type="entry name" value="ISOVALERYL-COA DEHYDROGENASE, MITOCHONDRIAL-RELATED"/>
    <property type="match status" value="1"/>
</dbReference>
<comment type="caution">
    <text evidence="10">The sequence shown here is derived from an EMBL/GenBank/DDBJ whole genome shotgun (WGS) entry which is preliminary data.</text>
</comment>
<feature type="domain" description="Acyl-CoA oxidase/dehydrogenase middle" evidence="8">
    <location>
        <begin position="123"/>
        <end position="215"/>
    </location>
</feature>
<dbReference type="GO" id="GO:0003995">
    <property type="term" value="F:acyl-CoA dehydrogenase activity"/>
    <property type="evidence" value="ECO:0007669"/>
    <property type="project" value="TreeGrafter"/>
</dbReference>
<organism evidence="10 11">
    <name type="scientific">Tectimicrobiota bacterium</name>
    <dbReference type="NCBI Taxonomy" id="2528274"/>
    <lineage>
        <taxon>Bacteria</taxon>
        <taxon>Pseudomonadati</taxon>
        <taxon>Nitrospinota/Tectimicrobiota group</taxon>
        <taxon>Candidatus Tectimicrobiota</taxon>
    </lineage>
</organism>
<dbReference type="Gene3D" id="2.40.110.10">
    <property type="entry name" value="Butyryl-CoA Dehydrogenase, subunit A, domain 2"/>
    <property type="match status" value="1"/>
</dbReference>
<evidence type="ECO:0000256" key="1">
    <source>
        <dbReference type="ARBA" id="ARBA00001974"/>
    </source>
</evidence>
<evidence type="ECO:0000313" key="10">
    <source>
        <dbReference type="EMBL" id="MBI3128698.1"/>
    </source>
</evidence>
<comment type="similarity">
    <text evidence="2 6">Belongs to the acyl-CoA dehydrogenase family.</text>
</comment>
<protein>
    <submittedName>
        <fullName evidence="10">Acyl-CoA dehydrogenase family protein</fullName>
    </submittedName>
</protein>
<feature type="domain" description="Acyl-CoA dehydrogenase/oxidase C-terminal" evidence="7">
    <location>
        <begin position="232"/>
        <end position="377"/>
    </location>
</feature>
<dbReference type="InterPro" id="IPR013786">
    <property type="entry name" value="AcylCoA_DH/ox_N"/>
</dbReference>
<evidence type="ECO:0000259" key="8">
    <source>
        <dbReference type="Pfam" id="PF02770"/>
    </source>
</evidence>
<evidence type="ECO:0000256" key="6">
    <source>
        <dbReference type="RuleBase" id="RU362125"/>
    </source>
</evidence>
<dbReference type="PANTHER" id="PTHR43884">
    <property type="entry name" value="ACYL-COA DEHYDROGENASE"/>
    <property type="match status" value="1"/>
</dbReference>
<dbReference type="InterPro" id="IPR006091">
    <property type="entry name" value="Acyl-CoA_Oxase/DH_mid-dom"/>
</dbReference>
<dbReference type="SUPFAM" id="SSF56645">
    <property type="entry name" value="Acyl-CoA dehydrogenase NM domain-like"/>
    <property type="match status" value="1"/>
</dbReference>
<keyword evidence="3 6" id="KW-0285">Flavoprotein</keyword>
<gene>
    <name evidence="10" type="ORF">HYZ11_13925</name>
</gene>
<proteinExistence type="inferred from homology"/>
<dbReference type="InterPro" id="IPR037069">
    <property type="entry name" value="AcylCoA_DH/ox_N_sf"/>
</dbReference>
<evidence type="ECO:0000313" key="11">
    <source>
        <dbReference type="Proteomes" id="UP000782312"/>
    </source>
</evidence>
<dbReference type="FunFam" id="1.10.540.10:FF:000002">
    <property type="entry name" value="Acyl-CoA dehydrogenase FadE19"/>
    <property type="match status" value="1"/>
</dbReference>
<keyword evidence="4 6" id="KW-0274">FAD</keyword>
<dbReference type="PIRSF" id="PIRSF016578">
    <property type="entry name" value="HsaA"/>
    <property type="match status" value="1"/>
</dbReference>
<evidence type="ECO:0000259" key="7">
    <source>
        <dbReference type="Pfam" id="PF00441"/>
    </source>
</evidence>
<dbReference type="EMBL" id="JACPUR010000035">
    <property type="protein sequence ID" value="MBI3128698.1"/>
    <property type="molecule type" value="Genomic_DNA"/>
</dbReference>
<feature type="domain" description="Acyl-CoA dehydrogenase/oxidase N-terminal" evidence="9">
    <location>
        <begin position="7"/>
        <end position="118"/>
    </location>
</feature>
<evidence type="ECO:0000256" key="5">
    <source>
        <dbReference type="ARBA" id="ARBA00023002"/>
    </source>
</evidence>
<reference evidence="10" key="1">
    <citation type="submission" date="2020-07" db="EMBL/GenBank/DDBJ databases">
        <title>Huge and variable diversity of episymbiotic CPR bacteria and DPANN archaea in groundwater ecosystems.</title>
        <authorList>
            <person name="He C.Y."/>
            <person name="Keren R."/>
            <person name="Whittaker M."/>
            <person name="Farag I.F."/>
            <person name="Doudna J."/>
            <person name="Cate J.H.D."/>
            <person name="Banfield J.F."/>
        </authorList>
    </citation>
    <scope>NUCLEOTIDE SEQUENCE</scope>
    <source>
        <strain evidence="10">NC_groundwater_763_Ag_S-0.2um_68_21</strain>
    </source>
</reference>
<dbReference type="InterPro" id="IPR046373">
    <property type="entry name" value="Acyl-CoA_Oxase/DH_mid-dom_sf"/>
</dbReference>
<dbReference type="InterPro" id="IPR009075">
    <property type="entry name" value="AcylCo_DH/oxidase_C"/>
</dbReference>
<dbReference type="InterPro" id="IPR009100">
    <property type="entry name" value="AcylCoA_DH/oxidase_NM_dom_sf"/>
</dbReference>
<dbReference type="Pfam" id="PF00441">
    <property type="entry name" value="Acyl-CoA_dh_1"/>
    <property type="match status" value="1"/>
</dbReference>
<dbReference type="Pfam" id="PF02770">
    <property type="entry name" value="Acyl-CoA_dh_M"/>
    <property type="match status" value="1"/>
</dbReference>
<sequence length="379" mass="41339">MDFSLSDKARMLRDLCRDFAGRAIRPHAAKWDRECHFPVEAFGEMGELSLMGLLVPPAYGGMDVGAVAYVAAMEEMAAADNSVAACWNAHLTIGSLPILHFGTEEQKRRWLVPLARGEKLGSCAFTEPGAGSDLSGIETRAQRTKEGWKLRGRKIFITNAGTEMSLGPLVLARTAESRFGFFVVPRGTPGFGMGPKAEKLGWRSMDTRELIFDDCLLPADHLLGENDVESIRQATETLAVGRISVAALSLGLARACLDASLAYALERRQFRAPIASFQAIRSKLADMATRVEMARLITLKAAWLHDRGEPFRQEAAMAKLAASELAVDASREAVQIHGGYGYMEGEFPVARYYRDAKVLEIGEGTSEILRLVIAKGLGC</sequence>
<accession>A0A932MPC2</accession>
<dbReference type="Proteomes" id="UP000782312">
    <property type="component" value="Unassembled WGS sequence"/>
</dbReference>
<dbReference type="GO" id="GO:0050660">
    <property type="term" value="F:flavin adenine dinucleotide binding"/>
    <property type="evidence" value="ECO:0007669"/>
    <property type="project" value="InterPro"/>
</dbReference>
<dbReference type="SUPFAM" id="SSF47203">
    <property type="entry name" value="Acyl-CoA dehydrogenase C-terminal domain-like"/>
    <property type="match status" value="1"/>
</dbReference>
<dbReference type="AlphaFoldDB" id="A0A932MPC2"/>
<evidence type="ECO:0000256" key="2">
    <source>
        <dbReference type="ARBA" id="ARBA00009347"/>
    </source>
</evidence>
<comment type="cofactor">
    <cofactor evidence="1 6">
        <name>FAD</name>
        <dbReference type="ChEBI" id="CHEBI:57692"/>
    </cofactor>
</comment>
<dbReference type="Pfam" id="PF02771">
    <property type="entry name" value="Acyl-CoA_dh_N"/>
    <property type="match status" value="1"/>
</dbReference>
<evidence type="ECO:0000259" key="9">
    <source>
        <dbReference type="Pfam" id="PF02771"/>
    </source>
</evidence>
<evidence type="ECO:0000256" key="3">
    <source>
        <dbReference type="ARBA" id="ARBA00022630"/>
    </source>
</evidence>